<reference evidence="4 5" key="1">
    <citation type="journal article" date="2021" name="Microbiol. Spectr.">
        <title>A Single Bacterium Capable of Oxidation and Reduction of Iron at Circumneutral pH.</title>
        <authorList>
            <person name="Kato S."/>
            <person name="Ohkuma M."/>
        </authorList>
    </citation>
    <scope>NUCLEOTIDE SEQUENCE [LARGE SCALE GENOMIC DNA]</scope>
    <source>
        <strain evidence="4 5">MIZ03</strain>
    </source>
</reference>
<dbReference type="InterPro" id="IPR050739">
    <property type="entry name" value="MFP"/>
</dbReference>
<evidence type="ECO:0000259" key="3">
    <source>
        <dbReference type="Pfam" id="PF26002"/>
    </source>
</evidence>
<dbReference type="Gene3D" id="2.40.50.100">
    <property type="match status" value="1"/>
</dbReference>
<evidence type="ECO:0000313" key="5">
    <source>
        <dbReference type="Proteomes" id="UP000824366"/>
    </source>
</evidence>
<evidence type="ECO:0000259" key="2">
    <source>
        <dbReference type="Pfam" id="PF25917"/>
    </source>
</evidence>
<dbReference type="Pfam" id="PF25917">
    <property type="entry name" value="BSH_RND"/>
    <property type="match status" value="1"/>
</dbReference>
<dbReference type="PRINTS" id="PR01490">
    <property type="entry name" value="RTXTOXIND"/>
</dbReference>
<gene>
    <name evidence="4" type="ORF">MIZ03_1191</name>
</gene>
<evidence type="ECO:0000313" key="4">
    <source>
        <dbReference type="EMBL" id="BCO26311.1"/>
    </source>
</evidence>
<keyword evidence="5" id="KW-1185">Reference proteome</keyword>
<dbReference type="Proteomes" id="UP000824366">
    <property type="component" value="Chromosome"/>
</dbReference>
<feature type="coiled-coil region" evidence="1">
    <location>
        <begin position="114"/>
        <end position="225"/>
    </location>
</feature>
<proteinExistence type="predicted"/>
<dbReference type="RefSeq" id="WP_223909589.1">
    <property type="nucleotide sequence ID" value="NZ_AP024238.1"/>
</dbReference>
<organism evidence="4 5">
    <name type="scientific">Rhodoferax lithotrophicus</name>
    <dbReference type="NCBI Taxonomy" id="2798804"/>
    <lineage>
        <taxon>Bacteria</taxon>
        <taxon>Pseudomonadati</taxon>
        <taxon>Pseudomonadota</taxon>
        <taxon>Betaproteobacteria</taxon>
        <taxon>Burkholderiales</taxon>
        <taxon>Comamonadaceae</taxon>
        <taxon>Rhodoferax</taxon>
    </lineage>
</organism>
<feature type="domain" description="AprE-like beta-barrel" evidence="3">
    <location>
        <begin position="288"/>
        <end position="381"/>
    </location>
</feature>
<accession>A0ABM7MJA3</accession>
<name>A0ABM7MJA3_9BURK</name>
<dbReference type="PANTHER" id="PTHR30386">
    <property type="entry name" value="MEMBRANE FUSION SUBUNIT OF EMRAB-TOLC MULTIDRUG EFFLUX PUMP"/>
    <property type="match status" value="1"/>
</dbReference>
<feature type="domain" description="Multidrug resistance protein MdtA-like barrel-sandwich hybrid" evidence="2">
    <location>
        <begin position="41"/>
        <end position="266"/>
    </location>
</feature>
<dbReference type="Pfam" id="PF26002">
    <property type="entry name" value="Beta-barrel_AprE"/>
    <property type="match status" value="1"/>
</dbReference>
<protein>
    <submittedName>
        <fullName evidence="4">Colicin V secretion protein CvaA</fullName>
    </submittedName>
</protein>
<dbReference type="EMBL" id="AP024238">
    <property type="protein sequence ID" value="BCO26311.1"/>
    <property type="molecule type" value="Genomic_DNA"/>
</dbReference>
<evidence type="ECO:0000256" key="1">
    <source>
        <dbReference type="SAM" id="Coils"/>
    </source>
</evidence>
<keyword evidence="1" id="KW-0175">Coiled coil</keyword>
<dbReference type="InterPro" id="IPR058625">
    <property type="entry name" value="MdtA-like_BSH"/>
</dbReference>
<dbReference type="PANTHER" id="PTHR30386:SF28">
    <property type="entry name" value="EXPORTED PROTEIN"/>
    <property type="match status" value="1"/>
</dbReference>
<dbReference type="InterPro" id="IPR058982">
    <property type="entry name" value="Beta-barrel_AprE"/>
</dbReference>
<sequence>MLTTAALGLALALVAFAAWGEVNRKARLSGLLVPSLGSLSLTATQSGVLRQLPITEGQVVKAGDVLLVLHTERQSLLNGSMGDTTERAAQHILARQQSLSTERTLRQLQTRQREDVLTDRIRTLQAELRQAEEERSLQQRRVQLARTTLTRNEQLAAAGFVAAAQVQTKQEELIDADGRLQSLERARLGLQQDLQALQGERSALSAQLQTDLAQIERSRSSLDQEMSENAARQSTVVTAPFDGTVTALNLKLGQSVQSGQTLATLVPVSSGAPGQQPAPLQAQLFAPSRTAGFVRPGQTVYLRYDAYPYQKFGLHTGHITTVSATPFAPSELPANLAQQLVAQAGSNEALYRINVQLDEQSIQAYGESMPLKAGLTLEADVLQERRKVWEWVLEPVLAARAQLKVLGAKPKVVSTGS</sequence>